<evidence type="ECO:0000313" key="1">
    <source>
        <dbReference type="EMBL" id="CAG8449269.1"/>
    </source>
</evidence>
<name>A0ACA9K337_9GLOM</name>
<reference evidence="1" key="1">
    <citation type="submission" date="2021-06" db="EMBL/GenBank/DDBJ databases">
        <authorList>
            <person name="Kallberg Y."/>
            <person name="Tangrot J."/>
            <person name="Rosling A."/>
        </authorList>
    </citation>
    <scope>NUCLEOTIDE SEQUENCE</scope>
    <source>
        <strain evidence="1">28 12/20/2015</strain>
    </source>
</reference>
<gene>
    <name evidence="1" type="ORF">SPELUC_LOCUS699</name>
</gene>
<organism evidence="1 2">
    <name type="scientific">Cetraspora pellucida</name>
    <dbReference type="NCBI Taxonomy" id="1433469"/>
    <lineage>
        <taxon>Eukaryota</taxon>
        <taxon>Fungi</taxon>
        <taxon>Fungi incertae sedis</taxon>
        <taxon>Mucoromycota</taxon>
        <taxon>Glomeromycotina</taxon>
        <taxon>Glomeromycetes</taxon>
        <taxon>Diversisporales</taxon>
        <taxon>Gigasporaceae</taxon>
        <taxon>Cetraspora</taxon>
    </lineage>
</organism>
<dbReference type="EMBL" id="CAJVPW010000295">
    <property type="protein sequence ID" value="CAG8449269.1"/>
    <property type="molecule type" value="Genomic_DNA"/>
</dbReference>
<proteinExistence type="predicted"/>
<protein>
    <submittedName>
        <fullName evidence="1">6312_t:CDS:1</fullName>
    </submittedName>
</protein>
<comment type="caution">
    <text evidence="1">The sequence shown here is derived from an EMBL/GenBank/DDBJ whole genome shotgun (WGS) entry which is preliminary data.</text>
</comment>
<dbReference type="Proteomes" id="UP000789366">
    <property type="component" value="Unassembled WGS sequence"/>
</dbReference>
<keyword evidence="2" id="KW-1185">Reference proteome</keyword>
<evidence type="ECO:0000313" key="2">
    <source>
        <dbReference type="Proteomes" id="UP000789366"/>
    </source>
</evidence>
<accession>A0ACA9K337</accession>
<sequence length="85" mass="9731">MDDLLDLPSTLTNKSKKVYSYCKTCKESEKDHFTQIEIKIDMWPSLGPSYVRHIILLEDPTVSLVVPPEGLMVRYGNAFSIWKVA</sequence>